<dbReference type="GeneID" id="1489945"/>
<dbReference type="RefSeq" id="NP_852026.1">
    <property type="nucleotide sequence ID" value="NC_004814.1"/>
</dbReference>
<reference evidence="1 2" key="1">
    <citation type="journal article" date="2003" name="J. Bacteriol.">
        <title>Genomic sequence of C1, the first streptococcal phage.</title>
        <authorList>
            <person name="Nelson D."/>
            <person name="Schuch R."/>
            <person name="Zhu S."/>
            <person name="Tscherne D.M."/>
            <person name="Fischetti V.A."/>
        </authorList>
    </citation>
    <scope>NUCLEOTIDE SEQUENCE</scope>
</reference>
<organism evidence="1 2">
    <name type="scientific">Streptococcus phage C1</name>
    <dbReference type="NCBI Taxonomy" id="2907838"/>
    <lineage>
        <taxon>Viruses</taxon>
        <taxon>Duplodnaviria</taxon>
        <taxon>Heunggongvirae</taxon>
        <taxon>Uroviricota</taxon>
        <taxon>Caudoviricetes</taxon>
        <taxon>Rountreeviridae</taxon>
        <taxon>Fischettivirus</taxon>
        <taxon>Fischettivirus C1</taxon>
    </lineage>
</organism>
<evidence type="ECO:0000313" key="1">
    <source>
        <dbReference type="EMBL" id="AAP42319.1"/>
    </source>
</evidence>
<proteinExistence type="predicted"/>
<accession>Q7Y3E2</accession>
<protein>
    <submittedName>
        <fullName evidence="1">Uncharacterized protein</fullName>
    </submittedName>
</protein>
<sequence length="55" mass="6278">MNHTRTTHISVTETSIDTLRDIYAHEVATYGMENVKVVSFTMNNEGVTMVYDIIK</sequence>
<name>Q7Y3E2_BPSC1</name>
<dbReference type="EMBL" id="AY212251">
    <property type="protein sequence ID" value="AAP42319.1"/>
    <property type="molecule type" value="Genomic_DNA"/>
</dbReference>
<dbReference type="KEGG" id="vg:1489945"/>
<keyword evidence="2" id="KW-1185">Reference proteome</keyword>
<dbReference type="Proteomes" id="UP000001773">
    <property type="component" value="Segment"/>
</dbReference>
<evidence type="ECO:0000313" key="2">
    <source>
        <dbReference type="Proteomes" id="UP000001773"/>
    </source>
</evidence>
<reference evidence="1 2" key="2">
    <citation type="journal article" date="2006" name="Proc. Natl. Acad. Sci. U.S.A.">
        <title>PlyC: a multimeric bacteriophage lysin.</title>
        <authorList>
            <person name="Nelson D."/>
            <person name="Schuch R."/>
            <person name="Chahales P."/>
            <person name="Zhu S."/>
            <person name="Fischetti V.A."/>
        </authorList>
    </citation>
    <scope>NUCLEOTIDE SEQUENCE [LARGE SCALE GENOMIC DNA]</scope>
</reference>
<gene>
    <name evidence="1" type="primary">orf20</name>
</gene>